<comment type="caution">
    <text evidence="2">The sequence shown here is derived from an EMBL/GenBank/DDBJ whole genome shotgun (WGS) entry which is preliminary data.</text>
</comment>
<feature type="transmembrane region" description="Helical" evidence="1">
    <location>
        <begin position="153"/>
        <end position="181"/>
    </location>
</feature>
<evidence type="ECO:0000313" key="2">
    <source>
        <dbReference type="EMBL" id="MBT0724687.1"/>
    </source>
</evidence>
<evidence type="ECO:0000256" key="1">
    <source>
        <dbReference type="SAM" id="Phobius"/>
    </source>
</evidence>
<keyword evidence="3" id="KW-1185">Reference proteome</keyword>
<organism evidence="2 3">
    <name type="scientific">Rosenbergiella gaditana</name>
    <dbReference type="NCBI Taxonomy" id="2726987"/>
    <lineage>
        <taxon>Bacteria</taxon>
        <taxon>Pseudomonadati</taxon>
        <taxon>Pseudomonadota</taxon>
        <taxon>Gammaproteobacteria</taxon>
        <taxon>Enterobacterales</taxon>
        <taxon>Erwiniaceae</taxon>
        <taxon>Rosenbergiella</taxon>
    </lineage>
</organism>
<accession>A0ABS5SX56</accession>
<gene>
    <name evidence="2" type="ORF">HH682_09605</name>
</gene>
<feature type="transmembrane region" description="Helical" evidence="1">
    <location>
        <begin position="115"/>
        <end position="133"/>
    </location>
</feature>
<name>A0ABS5SX56_9GAMM</name>
<sequence>MDILKTILIPIVIYTLKRLSKLQIFKSYRSLPLTDKNELILLIYKDAKACYDGYIIKNKLLKYGIRYSPQFMRNLFYYTYKNEIRADNKGFSGFLSLPGMFFCGDDGSVRLQKGIYFISIVVFVMSIYLLYPAGSLLYNSIVILSDSILDRDYFLSFLQVIQLIVGIIGLGMSVLTLYLFFNRVFPAFEFIKCYQCVWENRDVYDVGEQNLQCGNKLTKRITKGRFQ</sequence>
<reference evidence="2 3" key="1">
    <citation type="submission" date="2020-04" db="EMBL/GenBank/DDBJ databases">
        <title>Genome sequencing of Rosenbergiella species.</title>
        <authorList>
            <person name="Alvarez-Perez S."/>
            <person name="Lievens B."/>
        </authorList>
    </citation>
    <scope>NUCLEOTIDE SEQUENCE [LARGE SCALE GENOMIC DNA]</scope>
    <source>
        <strain evidence="2 3">S61</strain>
    </source>
</reference>
<dbReference type="Proteomes" id="UP000790096">
    <property type="component" value="Unassembled WGS sequence"/>
</dbReference>
<keyword evidence="1" id="KW-1133">Transmembrane helix</keyword>
<protein>
    <submittedName>
        <fullName evidence="2">Uncharacterized protein</fullName>
    </submittedName>
</protein>
<keyword evidence="1" id="KW-0812">Transmembrane</keyword>
<dbReference type="RefSeq" id="WP_214237346.1">
    <property type="nucleotide sequence ID" value="NZ_JABBFR010000011.1"/>
</dbReference>
<keyword evidence="1" id="KW-0472">Membrane</keyword>
<proteinExistence type="predicted"/>
<dbReference type="EMBL" id="JABBFR010000011">
    <property type="protein sequence ID" value="MBT0724687.1"/>
    <property type="molecule type" value="Genomic_DNA"/>
</dbReference>
<evidence type="ECO:0000313" key="3">
    <source>
        <dbReference type="Proteomes" id="UP000790096"/>
    </source>
</evidence>